<comment type="caution">
    <text evidence="1">The sequence shown here is derived from an EMBL/GenBank/DDBJ whole genome shotgun (WGS) entry which is preliminary data.</text>
</comment>
<protein>
    <submittedName>
        <fullName evidence="1">Uncharacterized protein</fullName>
    </submittedName>
</protein>
<organism evidence="1 2">
    <name type="scientific">Mycena albidolilacea</name>
    <dbReference type="NCBI Taxonomy" id="1033008"/>
    <lineage>
        <taxon>Eukaryota</taxon>
        <taxon>Fungi</taxon>
        <taxon>Dikarya</taxon>
        <taxon>Basidiomycota</taxon>
        <taxon>Agaricomycotina</taxon>
        <taxon>Agaricomycetes</taxon>
        <taxon>Agaricomycetidae</taxon>
        <taxon>Agaricales</taxon>
        <taxon>Marasmiineae</taxon>
        <taxon>Mycenaceae</taxon>
        <taxon>Mycena</taxon>
    </lineage>
</organism>
<proteinExistence type="predicted"/>
<keyword evidence="2" id="KW-1185">Reference proteome</keyword>
<sequence>MGERHTGSLPFFGHVSSNSRAADLGFGRKRTAHRASAAWGTMSWHAWGGYWDSMMTQAYQSAPAPAPHRYSWSPRVAPDVCCFSLTPPLVCSSWSQRLGMDECRAEVPIHAEGEFHLFAIAHSFRKAEKQRLGHSSFMNMSWRGRPSSARGGAVIRCGALEYGLGRRGEKGESGMDTVAQSVGMGQVCVSYVFRRYALSSWWAANPGGDTGTGVGSVRVCL</sequence>
<reference evidence="1" key="1">
    <citation type="submission" date="2023-03" db="EMBL/GenBank/DDBJ databases">
        <title>Massive genome expansion in bonnet fungi (Mycena s.s.) driven by repeated elements and novel gene families across ecological guilds.</title>
        <authorList>
            <consortium name="Lawrence Berkeley National Laboratory"/>
            <person name="Harder C.B."/>
            <person name="Miyauchi S."/>
            <person name="Viragh M."/>
            <person name="Kuo A."/>
            <person name="Thoen E."/>
            <person name="Andreopoulos B."/>
            <person name="Lu D."/>
            <person name="Skrede I."/>
            <person name="Drula E."/>
            <person name="Henrissat B."/>
            <person name="Morin E."/>
            <person name="Kohler A."/>
            <person name="Barry K."/>
            <person name="LaButti K."/>
            <person name="Morin E."/>
            <person name="Salamov A."/>
            <person name="Lipzen A."/>
            <person name="Mereny Z."/>
            <person name="Hegedus B."/>
            <person name="Baldrian P."/>
            <person name="Stursova M."/>
            <person name="Weitz H."/>
            <person name="Taylor A."/>
            <person name="Grigoriev I.V."/>
            <person name="Nagy L.G."/>
            <person name="Martin F."/>
            <person name="Kauserud H."/>
        </authorList>
    </citation>
    <scope>NUCLEOTIDE SEQUENCE</scope>
    <source>
        <strain evidence="1">CBHHK002</strain>
    </source>
</reference>
<gene>
    <name evidence="1" type="ORF">DFH08DRAFT_101059</name>
</gene>
<accession>A0AAD7A916</accession>
<name>A0AAD7A916_9AGAR</name>
<evidence type="ECO:0000313" key="1">
    <source>
        <dbReference type="EMBL" id="KAJ7351585.1"/>
    </source>
</evidence>
<dbReference type="AlphaFoldDB" id="A0AAD7A916"/>
<evidence type="ECO:0000313" key="2">
    <source>
        <dbReference type="Proteomes" id="UP001218218"/>
    </source>
</evidence>
<dbReference type="EMBL" id="JARIHO010000013">
    <property type="protein sequence ID" value="KAJ7351585.1"/>
    <property type="molecule type" value="Genomic_DNA"/>
</dbReference>
<dbReference type="Proteomes" id="UP001218218">
    <property type="component" value="Unassembled WGS sequence"/>
</dbReference>